<dbReference type="EMBL" id="QRDH01000020">
    <property type="protein sequence ID" value="RDU39050.1"/>
    <property type="molecule type" value="Genomic_DNA"/>
</dbReference>
<proteinExistence type="predicted"/>
<name>A0A3D8GX71_9GAMM</name>
<keyword evidence="2" id="KW-1185">Reference proteome</keyword>
<protein>
    <submittedName>
        <fullName evidence="1">Uncharacterized protein</fullName>
    </submittedName>
</protein>
<comment type="caution">
    <text evidence="1">The sequence shown here is derived from an EMBL/GenBank/DDBJ whole genome shotgun (WGS) entry which is preliminary data.</text>
</comment>
<reference evidence="1 2" key="1">
    <citation type="submission" date="2018-08" db="EMBL/GenBank/DDBJ databases">
        <title>Genome sequence of Marinobacter flavimaris KCTC 12185.</title>
        <authorList>
            <person name="Chun J."/>
            <person name="Kim B.-Y."/>
            <person name="Choi S.-B."/>
            <person name="Kwak M.-J."/>
        </authorList>
    </citation>
    <scope>NUCLEOTIDE SEQUENCE [LARGE SCALE GENOMIC DNA]</scope>
    <source>
        <strain evidence="1 2">KCTC 12185</strain>
    </source>
</reference>
<evidence type="ECO:0000313" key="2">
    <source>
        <dbReference type="Proteomes" id="UP000256431"/>
    </source>
</evidence>
<sequence>MAGVIPGEDMEEYVSIHGDEWKISDIDEQIEWARAQVWVKRKWLPRAALVSKGKTSEYVGQSYRPEYTKLVEDGWSHDHCEICSWSLYEADDPESGEGYTIEGRTWLCSECYEKFIRTEA</sequence>
<gene>
    <name evidence="1" type="ORF">DXI23_20395</name>
</gene>
<organism evidence="1 2">
    <name type="scientific">Marinobacter flavimaris</name>
    <dbReference type="NCBI Taxonomy" id="262076"/>
    <lineage>
        <taxon>Bacteria</taxon>
        <taxon>Pseudomonadati</taxon>
        <taxon>Pseudomonadota</taxon>
        <taxon>Gammaproteobacteria</taxon>
        <taxon>Pseudomonadales</taxon>
        <taxon>Marinobacteraceae</taxon>
        <taxon>Marinobacter</taxon>
    </lineage>
</organism>
<dbReference type="Proteomes" id="UP000256431">
    <property type="component" value="Unassembled WGS sequence"/>
</dbReference>
<dbReference type="AlphaFoldDB" id="A0A3D8GX71"/>
<evidence type="ECO:0000313" key="1">
    <source>
        <dbReference type="EMBL" id="RDU39050.1"/>
    </source>
</evidence>
<accession>A0A3D8GX71</accession>